<dbReference type="GO" id="GO:0005227">
    <property type="term" value="F:calcium-activated cation channel activity"/>
    <property type="evidence" value="ECO:0007669"/>
    <property type="project" value="InterPro"/>
</dbReference>
<feature type="transmembrane region" description="Helical" evidence="7">
    <location>
        <begin position="493"/>
        <end position="526"/>
    </location>
</feature>
<evidence type="ECO:0000313" key="10">
    <source>
        <dbReference type="EMBL" id="KFG27022.1"/>
    </source>
</evidence>
<feature type="domain" description="CSC1/OSCA1-like N-terminal transmembrane" evidence="9">
    <location>
        <begin position="26"/>
        <end position="173"/>
    </location>
</feature>
<evidence type="ECO:0000256" key="4">
    <source>
        <dbReference type="ARBA" id="ARBA00022692"/>
    </source>
</evidence>
<dbReference type="Pfam" id="PF13967">
    <property type="entry name" value="RSN1_TM"/>
    <property type="match status" value="1"/>
</dbReference>
<accession>A0A086J4F4</accession>
<evidence type="ECO:0000256" key="1">
    <source>
        <dbReference type="ARBA" id="ARBA00004141"/>
    </source>
</evidence>
<keyword evidence="6 7" id="KW-0472">Membrane</keyword>
<keyword evidence="11" id="KW-1185">Reference proteome</keyword>
<feature type="transmembrane region" description="Helical" evidence="7">
    <location>
        <begin position="617"/>
        <end position="640"/>
    </location>
</feature>
<evidence type="ECO:0000256" key="7">
    <source>
        <dbReference type="SAM" id="Phobius"/>
    </source>
</evidence>
<reference evidence="10 11" key="1">
    <citation type="journal article" date="2014" name="Genome Announc.">
        <title>Genome Sequence of the Microsporidian Species Nematocida sp1 Strain ERTm6 (ATCC PRA-372).</title>
        <authorList>
            <person name="Bakowski M.A."/>
            <person name="Priest M."/>
            <person name="Young S."/>
            <person name="Cuomo C.A."/>
            <person name="Troemel E.R."/>
        </authorList>
    </citation>
    <scope>NUCLEOTIDE SEQUENCE [LARGE SCALE GENOMIC DNA]</scope>
    <source>
        <strain evidence="10 11">ERTm6</strain>
    </source>
</reference>
<dbReference type="GO" id="GO:0005886">
    <property type="term" value="C:plasma membrane"/>
    <property type="evidence" value="ECO:0007669"/>
    <property type="project" value="TreeGrafter"/>
</dbReference>
<dbReference type="Pfam" id="PF02714">
    <property type="entry name" value="RSN1_7TM"/>
    <property type="match status" value="1"/>
</dbReference>
<feature type="transmembrane region" description="Helical" evidence="7">
    <location>
        <begin position="713"/>
        <end position="731"/>
    </location>
</feature>
<dbReference type="GeneID" id="77675066"/>
<feature type="transmembrane region" description="Helical" evidence="7">
    <location>
        <begin position="154"/>
        <end position="176"/>
    </location>
</feature>
<dbReference type="PANTHER" id="PTHR13018">
    <property type="entry name" value="PROBABLE MEMBRANE PROTEIN DUF221-RELATED"/>
    <property type="match status" value="1"/>
</dbReference>
<feature type="transmembrane region" description="Helical" evidence="7">
    <location>
        <begin position="404"/>
        <end position="422"/>
    </location>
</feature>
<organism evidence="10 11">
    <name type="scientific">Nematocida ausubeli (strain ATCC PRA-371 / ERTm2)</name>
    <name type="common">Nematode killer fungus</name>
    <dbReference type="NCBI Taxonomy" id="1913371"/>
    <lineage>
        <taxon>Eukaryota</taxon>
        <taxon>Fungi</taxon>
        <taxon>Fungi incertae sedis</taxon>
        <taxon>Microsporidia</taxon>
        <taxon>Nematocida</taxon>
    </lineage>
</organism>
<comment type="caution">
    <text evidence="10">The sequence shown here is derived from an EMBL/GenBank/DDBJ whole genome shotgun (WGS) entry which is preliminary data.</text>
</comment>
<feature type="transmembrane region" description="Helical" evidence="7">
    <location>
        <begin position="775"/>
        <end position="796"/>
    </location>
</feature>
<sequence length="905" mass="104082">MTNKRIETLKDVVDKPSLHEADHIILFNLIFQICMALAVLSVFIVCRKKLPWIYATNPKRCKQHPAAKYSGYFNWIVPIFTIPDTVLFELIGFDAFLFIETLKLLGIIFLFLSIVLMPGLGAYYYFFAKSKHPLQFITKVSLLSLPTNPRYANCLIPCISIWLITMIIIYFMYTFYRKYVILRQLHIRSRVFSRSTMSIKRYLNEISSLGAAISEINISSQTVFINNLPASIQHKADLIRYMKVLGVEAEPINAHVVTDTKALENLINKKKNAILLLEEELQRFLIGLNIASLSTEFFVQNLRNYDRSLDLISNAITWHKKNVSKKEFMESEMHTLMENALSGKFFDILEKVQRRKINLKIYEYVEHIKILTEKIDEERRKSMKQSTEVSSEQTDSTTELHDTYNFYMNGSIFITVMSLFYIRDAYNNFIKSIPRNTHCGFVTFKNSSDASSLRMILIGSGAFSCHASEAPPADQVIWSVLVEPQIHRVIRKLVGTILTIVFVSVFIVIVFFVSTLINISTLYAVVRMINPQLNAITGTSKFRKTFQGIIVPTVYAQFLSLAPIILKWICLFEGSISHIEFQKSFGRRYSMFLFFNGFLVIIFGSTIANLLNSANVSFNIVNLVSTPIVSSSIFFLNLLIHKTFGSLAFELLDISALIQWVITYILGGVHTCREKTLQFDSKPINFGMLYPQVFLLFPMVLIYSIICPLFMALGCLYFFGAFFVFKYLFIYSHASTLESGGEHWPSLFENIFYSLTVFQLLTLIYFVSQKQYISIAIILPLIIVTVGIWQGFTGLIKKNCYYLPKNESEFKESQQLIQELFQARKKAILNWKESSAVEKDTYCLFKEKVLEDGEIPYVYKDLSFLPSASLVILPKWFIITLMYLKENGDPAVFNLSPTWTQRLVG</sequence>
<dbReference type="Proteomes" id="UP000054524">
    <property type="component" value="Unassembled WGS sequence"/>
</dbReference>
<gene>
    <name evidence="10" type="ORF">NESG_00093</name>
</gene>
<feature type="domain" description="CSC1/OSCA1-like 7TM region" evidence="8">
    <location>
        <begin position="491"/>
        <end position="764"/>
    </location>
</feature>
<feature type="transmembrane region" description="Helical" evidence="7">
    <location>
        <begin position="591"/>
        <end position="611"/>
    </location>
</feature>
<feature type="transmembrane region" description="Helical" evidence="7">
    <location>
        <begin position="864"/>
        <end position="884"/>
    </location>
</feature>
<evidence type="ECO:0000256" key="3">
    <source>
        <dbReference type="ARBA" id="ARBA00022448"/>
    </source>
</evidence>
<feature type="transmembrane region" description="Helical" evidence="7">
    <location>
        <begin position="72"/>
        <end position="99"/>
    </location>
</feature>
<feature type="transmembrane region" description="Helical" evidence="7">
    <location>
        <begin position="24"/>
        <end position="46"/>
    </location>
</feature>
<feature type="transmembrane region" description="Helical" evidence="7">
    <location>
        <begin position="546"/>
        <end position="570"/>
    </location>
</feature>
<feature type="transmembrane region" description="Helical" evidence="7">
    <location>
        <begin position="647"/>
        <end position="667"/>
    </location>
</feature>
<comment type="similarity">
    <text evidence="2">Belongs to the CSC1 (TC 1.A.17) family.</text>
</comment>
<evidence type="ECO:0008006" key="12">
    <source>
        <dbReference type="Google" id="ProtNLM"/>
    </source>
</evidence>
<dbReference type="InterPro" id="IPR045122">
    <property type="entry name" value="Csc1-like"/>
</dbReference>
<keyword evidence="3" id="KW-0813">Transport</keyword>
<dbReference type="InterPro" id="IPR003864">
    <property type="entry name" value="CSC1/OSCA1-like_7TM"/>
</dbReference>
<dbReference type="PANTHER" id="PTHR13018:SF5">
    <property type="entry name" value="RE44586P"/>
    <property type="match status" value="1"/>
</dbReference>
<feature type="transmembrane region" description="Helical" evidence="7">
    <location>
        <begin position="105"/>
        <end position="126"/>
    </location>
</feature>
<evidence type="ECO:0000313" key="11">
    <source>
        <dbReference type="Proteomes" id="UP000054524"/>
    </source>
</evidence>
<feature type="transmembrane region" description="Helical" evidence="7">
    <location>
        <begin position="751"/>
        <end position="768"/>
    </location>
</feature>
<dbReference type="RefSeq" id="XP_052905577.1">
    <property type="nucleotide sequence ID" value="XM_053047752.1"/>
</dbReference>
<evidence type="ECO:0000256" key="2">
    <source>
        <dbReference type="ARBA" id="ARBA00007779"/>
    </source>
</evidence>
<evidence type="ECO:0000256" key="6">
    <source>
        <dbReference type="ARBA" id="ARBA00023136"/>
    </source>
</evidence>
<protein>
    <recommendedName>
        <fullName evidence="12">CSC1/OSCA1-like 7TM region domain-containing protein</fullName>
    </recommendedName>
</protein>
<dbReference type="EMBL" id="AKIJ01000001">
    <property type="protein sequence ID" value="KFG27022.1"/>
    <property type="molecule type" value="Genomic_DNA"/>
</dbReference>
<dbReference type="AlphaFoldDB" id="A0A086J4F4"/>
<name>A0A086J4F4_NEMA1</name>
<dbReference type="HOGENOM" id="CLU_015083_0_0_1"/>
<evidence type="ECO:0000256" key="5">
    <source>
        <dbReference type="ARBA" id="ARBA00022989"/>
    </source>
</evidence>
<proteinExistence type="inferred from homology"/>
<evidence type="ECO:0000259" key="9">
    <source>
        <dbReference type="Pfam" id="PF13967"/>
    </source>
</evidence>
<keyword evidence="5 7" id="KW-1133">Transmembrane helix</keyword>
<dbReference type="InterPro" id="IPR032880">
    <property type="entry name" value="CSC1/OSCA1-like_N"/>
</dbReference>
<keyword evidence="4 7" id="KW-0812">Transmembrane</keyword>
<comment type="subcellular location">
    <subcellularLocation>
        <location evidence="1">Membrane</location>
        <topology evidence="1">Multi-pass membrane protein</topology>
    </subcellularLocation>
</comment>
<evidence type="ECO:0000259" key="8">
    <source>
        <dbReference type="Pfam" id="PF02714"/>
    </source>
</evidence>
<feature type="transmembrane region" description="Helical" evidence="7">
    <location>
        <begin position="687"/>
        <end position="706"/>
    </location>
</feature>